<name>A0A0Q9YRB3_9GAMM</name>
<dbReference type="EMBL" id="LKHV01000004">
    <property type="protein sequence ID" value="KRG19079.1"/>
    <property type="molecule type" value="Genomic_DNA"/>
</dbReference>
<dbReference type="AlphaFoldDB" id="A0A0Q9YRB3"/>
<evidence type="ECO:0000313" key="4">
    <source>
        <dbReference type="EMBL" id="MCS5709429.1"/>
    </source>
</evidence>
<protein>
    <submittedName>
        <fullName evidence="4">DotI/IcmL family type IV secretion protein</fullName>
    </submittedName>
    <submittedName>
        <fullName evidence="3">Macrophage killing protein with similarity to conjugation protein</fullName>
    </submittedName>
</protein>
<evidence type="ECO:0000256" key="1">
    <source>
        <dbReference type="SAM" id="Coils"/>
    </source>
</evidence>
<reference evidence="4" key="3">
    <citation type="submission" date="2021-06" db="EMBL/GenBank/DDBJ databases">
        <title>Genomic Description and Analysis of Intracellular Bacteria, Candidatus Berkiella cookevillensis and Candidatus Berkiella aquae.</title>
        <authorList>
            <person name="Kidane D.T."/>
            <person name="Mehari Y.T."/>
            <person name="Rice F.C."/>
            <person name="Arivett B.A."/>
            <person name="Farone A.L."/>
            <person name="Berk S.G."/>
            <person name="Farone M.B."/>
        </authorList>
    </citation>
    <scope>NUCLEOTIDE SEQUENCE</scope>
    <source>
        <strain evidence="4">CC99</strain>
    </source>
</reference>
<dbReference type="RefSeq" id="WP_057624189.1">
    <property type="nucleotide sequence ID" value="NZ_LKHV02000001.1"/>
</dbReference>
<gene>
    <name evidence="3" type="ORF">CC99x_01074</name>
    <name evidence="4" type="ORF">CC99x_011005</name>
</gene>
<feature type="coiled-coil region" evidence="1">
    <location>
        <begin position="33"/>
        <end position="60"/>
    </location>
</feature>
<dbReference type="Pfam" id="PF11393">
    <property type="entry name" value="T4BSS_DotI_IcmL"/>
    <property type="match status" value="1"/>
</dbReference>
<sequence>MHISKKIIFWLTLSSLSVPALALSGISKDNPDLSKMVQRIDSLENQIKILEDNLPKRIRKLPLDLPHLTSNGAIQETMTRLYDMFNLNFVAYRQQINNNRQFFSEEAFEQYTTFLKNSKWLDQISSQKMLMHTKPNHAPKIIKEGAKDKKYSWLIEAPLTISLENINEKKDVNMTATIIIQRASELVHPSGILITAIDFKIKS</sequence>
<reference evidence="3" key="1">
    <citation type="submission" date="2015-09" db="EMBL/GenBank/DDBJ databases">
        <title>Draft Genome Sequences of Two Novel Amoeba-resistant Intranuclear Bacteria, Candidatus Berkiella cookevillensis and Candidatus Berkiella aquae.</title>
        <authorList>
            <person name="Mehari Y.T."/>
            <person name="Arivett B.A."/>
            <person name="Farone A.L."/>
            <person name="Gunderson J.H."/>
            <person name="Farone M.B."/>
        </authorList>
    </citation>
    <scope>NUCLEOTIDE SEQUENCE [LARGE SCALE GENOMIC DNA]</scope>
    <source>
        <strain evidence="3">CC99</strain>
    </source>
</reference>
<dbReference type="InterPro" id="IPR021055">
    <property type="entry name" value="T4BSS_IcmL/DotI"/>
</dbReference>
<organism evidence="3">
    <name type="scientific">Candidatus Berkiella cookevillensis</name>
    <dbReference type="NCBI Taxonomy" id="437022"/>
    <lineage>
        <taxon>Bacteria</taxon>
        <taxon>Pseudomonadati</taxon>
        <taxon>Pseudomonadota</taxon>
        <taxon>Gammaproteobacteria</taxon>
        <taxon>Candidatus Berkiellales</taxon>
        <taxon>Candidatus Berkiellaceae</taxon>
        <taxon>Candidatus Berkiella</taxon>
    </lineage>
</organism>
<dbReference type="CDD" id="cd16385">
    <property type="entry name" value="IcmL"/>
    <property type="match status" value="1"/>
</dbReference>
<accession>A0A0Q9YRB3</accession>
<dbReference type="OrthoDB" id="6367129at2"/>
<keyword evidence="5" id="KW-1185">Reference proteome</keyword>
<dbReference type="Proteomes" id="UP000051494">
    <property type="component" value="Unassembled WGS sequence"/>
</dbReference>
<feature type="signal peptide" evidence="2">
    <location>
        <begin position="1"/>
        <end position="22"/>
    </location>
</feature>
<proteinExistence type="predicted"/>
<feature type="chain" id="PRO_5043129811" evidence="2">
    <location>
        <begin position="23"/>
        <end position="203"/>
    </location>
</feature>
<evidence type="ECO:0000313" key="3">
    <source>
        <dbReference type="EMBL" id="KRG19079.1"/>
    </source>
</evidence>
<reference evidence="4" key="2">
    <citation type="journal article" date="2016" name="Genome Announc.">
        <title>Draft Genome Sequences of Two Novel Amoeba-Resistant Intranuclear Bacteria, 'Candidatus Berkiella cookevillensis' and 'Candidatus Berkiella aquae'.</title>
        <authorList>
            <person name="Mehari Y.T."/>
            <person name="Arivett B.A."/>
            <person name="Farone A.L."/>
            <person name="Gunderson J.H."/>
            <person name="Farone M.B."/>
        </authorList>
    </citation>
    <scope>NUCLEOTIDE SEQUENCE</scope>
    <source>
        <strain evidence="4">CC99</strain>
    </source>
</reference>
<evidence type="ECO:0000313" key="5">
    <source>
        <dbReference type="Proteomes" id="UP000051494"/>
    </source>
</evidence>
<keyword evidence="2" id="KW-0732">Signal</keyword>
<comment type="caution">
    <text evidence="3">The sequence shown here is derived from an EMBL/GenBank/DDBJ whole genome shotgun (WGS) entry which is preliminary data.</text>
</comment>
<dbReference type="STRING" id="437022.CC99x_01074"/>
<keyword evidence="1" id="KW-0175">Coiled coil</keyword>
<dbReference type="EMBL" id="LKHV02000001">
    <property type="protein sequence ID" value="MCS5709429.1"/>
    <property type="molecule type" value="Genomic_DNA"/>
</dbReference>
<evidence type="ECO:0000256" key="2">
    <source>
        <dbReference type="SAM" id="SignalP"/>
    </source>
</evidence>